<dbReference type="EMBL" id="FOEF01000001">
    <property type="protein sequence ID" value="SEO63427.1"/>
    <property type="molecule type" value="Genomic_DNA"/>
</dbReference>
<feature type="compositionally biased region" description="Basic and acidic residues" evidence="1">
    <location>
        <begin position="118"/>
        <end position="130"/>
    </location>
</feature>
<gene>
    <name evidence="3" type="ORF">SAMN04489732_101702</name>
</gene>
<dbReference type="Gene3D" id="3.30.1330.60">
    <property type="entry name" value="OmpA-like domain"/>
    <property type="match status" value="1"/>
</dbReference>
<proteinExistence type="predicted"/>
<dbReference type="InterPro" id="IPR036737">
    <property type="entry name" value="OmpA-like_sf"/>
</dbReference>
<feature type="compositionally biased region" description="Gly residues" evidence="1">
    <location>
        <begin position="174"/>
        <end position="185"/>
    </location>
</feature>
<accession>A0A1H8RAW8</accession>
<evidence type="ECO:0000313" key="4">
    <source>
        <dbReference type="Proteomes" id="UP000198582"/>
    </source>
</evidence>
<evidence type="ECO:0000256" key="2">
    <source>
        <dbReference type="SAM" id="Phobius"/>
    </source>
</evidence>
<feature type="compositionally biased region" description="Gly residues" evidence="1">
    <location>
        <begin position="39"/>
        <end position="65"/>
    </location>
</feature>
<organism evidence="3 4">
    <name type="scientific">Amycolatopsis saalfeldensis</name>
    <dbReference type="NCBI Taxonomy" id="394193"/>
    <lineage>
        <taxon>Bacteria</taxon>
        <taxon>Bacillati</taxon>
        <taxon>Actinomycetota</taxon>
        <taxon>Actinomycetes</taxon>
        <taxon>Pseudonocardiales</taxon>
        <taxon>Pseudonocardiaceae</taxon>
        <taxon>Amycolatopsis</taxon>
    </lineage>
</organism>
<keyword evidence="2" id="KW-0472">Membrane</keyword>
<sequence length="476" mass="46550">MTGSLDLLGRELTLAEAAEAARRGDFDAAVRLLEQAGAVGFGGGGLTRGGRGDSAGDGSCGGARVGSGDSEAGNTRGAERSGTKGDGSSGAERSGRGDLGGQGGRGGTKGDGSSATDRSGRSDHGDRSGRGDLGGQGSRGGTKGTSSSNTGHGDRRGPGSRAGQGGSDDRGDSRGAGQGGRGGPEGDIATTSAPRDGRAAPAGGTDPWPTGGEPARLDLLARVYAQAGNLDAADAAWARVLELVPDAPSAMAGRQRVARVRSVWGRRRRVPWRALAVGAAVIVVAGGVVVVTVPFGSAPAVVSGSAAGAAPNGPAASSLQAELDRLNAAKFRDAAAAAARRERLAALATALAAPGVHTSPGETDVSVSFDAGLFGPNATSPSTEGRRALQQWAEVLKGQSVRVTVLGHGVTVAGGPATGGSTVALARATSAARVLATASGLPLTAFAMGSADQSTAAHPDGDPGANRTVTLLVMPA</sequence>
<dbReference type="RefSeq" id="WP_091612221.1">
    <property type="nucleotide sequence ID" value="NZ_FOEF01000001.1"/>
</dbReference>
<evidence type="ECO:0000313" key="3">
    <source>
        <dbReference type="EMBL" id="SEO63427.1"/>
    </source>
</evidence>
<feature type="compositionally biased region" description="Gly residues" evidence="1">
    <location>
        <begin position="97"/>
        <end position="110"/>
    </location>
</feature>
<keyword evidence="2" id="KW-0812">Transmembrane</keyword>
<dbReference type="STRING" id="394193.SAMN04489732_101702"/>
<dbReference type="OrthoDB" id="5146906at2"/>
<keyword evidence="4" id="KW-1185">Reference proteome</keyword>
<feature type="transmembrane region" description="Helical" evidence="2">
    <location>
        <begin position="274"/>
        <end position="295"/>
    </location>
</feature>
<protein>
    <recommendedName>
        <fullName evidence="5">OmpA family protein</fullName>
    </recommendedName>
</protein>
<keyword evidence="2" id="KW-1133">Transmembrane helix</keyword>
<name>A0A1H8RAW8_9PSEU</name>
<evidence type="ECO:0000256" key="1">
    <source>
        <dbReference type="SAM" id="MobiDB-lite"/>
    </source>
</evidence>
<feature type="compositionally biased region" description="Gly residues" evidence="1">
    <location>
        <begin position="131"/>
        <end position="143"/>
    </location>
</feature>
<reference evidence="3 4" key="1">
    <citation type="submission" date="2016-10" db="EMBL/GenBank/DDBJ databases">
        <authorList>
            <person name="de Groot N.N."/>
        </authorList>
    </citation>
    <scope>NUCLEOTIDE SEQUENCE [LARGE SCALE GENOMIC DNA]</scope>
    <source>
        <strain evidence="3 4">DSM 44993</strain>
    </source>
</reference>
<dbReference type="AlphaFoldDB" id="A0A1H8RAW8"/>
<feature type="region of interest" description="Disordered" evidence="1">
    <location>
        <begin position="39"/>
        <end position="213"/>
    </location>
</feature>
<dbReference type="Proteomes" id="UP000198582">
    <property type="component" value="Unassembled WGS sequence"/>
</dbReference>
<evidence type="ECO:0008006" key="5">
    <source>
        <dbReference type="Google" id="ProtNLM"/>
    </source>
</evidence>